<dbReference type="GO" id="GO:0005655">
    <property type="term" value="C:nucleolar ribonuclease P complex"/>
    <property type="evidence" value="ECO:0007669"/>
    <property type="project" value="InterPro"/>
</dbReference>
<dbReference type="GO" id="GO:0000172">
    <property type="term" value="C:ribonuclease MRP complex"/>
    <property type="evidence" value="ECO:0007669"/>
    <property type="project" value="InterPro"/>
</dbReference>
<name>A0A8H8U643_9HELO</name>
<comment type="caution">
    <text evidence="3">The sequence shown here is derived from an EMBL/GenBank/DDBJ whole genome shotgun (WGS) entry which is preliminary data.</text>
</comment>
<feature type="domain" description="Ribonucleases P/MRP subunit Pop8-like" evidence="2">
    <location>
        <begin position="41"/>
        <end position="112"/>
    </location>
</feature>
<dbReference type="OrthoDB" id="5530243at2759"/>
<dbReference type="PANTHER" id="PTHR28173:SF1">
    <property type="entry name" value="RIBONUCLEASES P_MRP PROTEIN SUBUNIT POP8"/>
    <property type="match status" value="1"/>
</dbReference>
<feature type="non-terminal residue" evidence="3">
    <location>
        <position position="117"/>
    </location>
</feature>
<evidence type="ECO:0000259" key="2">
    <source>
        <dbReference type="Pfam" id="PF20976"/>
    </source>
</evidence>
<evidence type="ECO:0000313" key="3">
    <source>
        <dbReference type="EMBL" id="TVY35189.1"/>
    </source>
</evidence>
<keyword evidence="4" id="KW-1185">Reference proteome</keyword>
<sequence length="117" mass="12744">MASDAPETIDTPIMPDAQGTKRKQDYSRGHEITSLTIKTPPFAYAHLELQSSAYAAPPSPPSIDALTVRAHLTSALTQFLGLSGSAISVDVLKIEGRECWVRVPRGDLAVLWLRWAD</sequence>
<dbReference type="AlphaFoldDB" id="A0A8H8U643"/>
<evidence type="ECO:0000313" key="4">
    <source>
        <dbReference type="Proteomes" id="UP000462212"/>
    </source>
</evidence>
<dbReference type="EMBL" id="QGMJ01000551">
    <property type="protein sequence ID" value="TVY35189.1"/>
    <property type="molecule type" value="Genomic_DNA"/>
</dbReference>
<dbReference type="GO" id="GO:0000294">
    <property type="term" value="P:nuclear-transcribed mRNA catabolic process, RNase MRP-dependent"/>
    <property type="evidence" value="ECO:0007669"/>
    <property type="project" value="TreeGrafter"/>
</dbReference>
<proteinExistence type="predicted"/>
<dbReference type="PANTHER" id="PTHR28173">
    <property type="entry name" value="RIBONUCLEASES P/MRP PROTEIN SUBUNIT POP8"/>
    <property type="match status" value="1"/>
</dbReference>
<reference evidence="3 4" key="1">
    <citation type="submission" date="2018-05" db="EMBL/GenBank/DDBJ databases">
        <title>Genome sequencing and assembly of the regulated plant pathogen Lachnellula willkommii and related sister species for the development of diagnostic species identification markers.</title>
        <authorList>
            <person name="Giroux E."/>
            <person name="Bilodeau G."/>
        </authorList>
    </citation>
    <scope>NUCLEOTIDE SEQUENCE [LARGE SCALE GENOMIC DNA]</scope>
    <source>
        <strain evidence="3 4">CBS 197.66</strain>
    </source>
</reference>
<feature type="region of interest" description="Disordered" evidence="1">
    <location>
        <begin position="1"/>
        <end position="30"/>
    </location>
</feature>
<dbReference type="InterPro" id="IPR049128">
    <property type="entry name" value="Pop8-like_dom"/>
</dbReference>
<organism evidence="3 4">
    <name type="scientific">Lachnellula subtilissima</name>
    <dbReference type="NCBI Taxonomy" id="602034"/>
    <lineage>
        <taxon>Eukaryota</taxon>
        <taxon>Fungi</taxon>
        <taxon>Dikarya</taxon>
        <taxon>Ascomycota</taxon>
        <taxon>Pezizomycotina</taxon>
        <taxon>Leotiomycetes</taxon>
        <taxon>Helotiales</taxon>
        <taxon>Lachnaceae</taxon>
        <taxon>Lachnellula</taxon>
    </lineage>
</organism>
<dbReference type="GO" id="GO:0004526">
    <property type="term" value="F:ribonuclease P activity"/>
    <property type="evidence" value="ECO:0007669"/>
    <property type="project" value="TreeGrafter"/>
</dbReference>
<dbReference type="Pfam" id="PF20976">
    <property type="entry name" value="Pop8"/>
    <property type="match status" value="1"/>
</dbReference>
<protein>
    <recommendedName>
        <fullName evidence="2">Ribonucleases P/MRP subunit Pop8-like domain-containing protein</fullName>
    </recommendedName>
</protein>
<dbReference type="GO" id="GO:0008033">
    <property type="term" value="P:tRNA processing"/>
    <property type="evidence" value="ECO:0007669"/>
    <property type="project" value="InterPro"/>
</dbReference>
<dbReference type="GO" id="GO:0000171">
    <property type="term" value="F:ribonuclease MRP activity"/>
    <property type="evidence" value="ECO:0007669"/>
    <property type="project" value="TreeGrafter"/>
</dbReference>
<dbReference type="InterPro" id="IPR020347">
    <property type="entry name" value="Pop8"/>
</dbReference>
<dbReference type="GO" id="GO:0034965">
    <property type="term" value="P:intronic box C/D snoRNA processing"/>
    <property type="evidence" value="ECO:0007669"/>
    <property type="project" value="TreeGrafter"/>
</dbReference>
<gene>
    <name evidence="3" type="ORF">LSUB1_G007547</name>
</gene>
<dbReference type="Proteomes" id="UP000462212">
    <property type="component" value="Unassembled WGS sequence"/>
</dbReference>
<evidence type="ECO:0000256" key="1">
    <source>
        <dbReference type="SAM" id="MobiDB-lite"/>
    </source>
</evidence>
<accession>A0A8H8U643</accession>